<organism evidence="9 10">
    <name type="scientific">Pontibacter anaerobius</name>
    <dbReference type="NCBI Taxonomy" id="2993940"/>
    <lineage>
        <taxon>Bacteria</taxon>
        <taxon>Pseudomonadati</taxon>
        <taxon>Bacteroidota</taxon>
        <taxon>Cytophagia</taxon>
        <taxon>Cytophagales</taxon>
        <taxon>Hymenobacteraceae</taxon>
        <taxon>Pontibacter</taxon>
    </lineage>
</organism>
<dbReference type="InterPro" id="IPR031656">
    <property type="entry name" value="DAO_C"/>
</dbReference>
<dbReference type="SUPFAM" id="SSF51905">
    <property type="entry name" value="FAD/NAD(P)-binding domain"/>
    <property type="match status" value="1"/>
</dbReference>
<accession>A0ABT3RD80</accession>
<comment type="caution">
    <text evidence="9">The sequence shown here is derived from an EMBL/GenBank/DDBJ whole genome shotgun (WGS) entry which is preliminary data.</text>
</comment>
<evidence type="ECO:0000313" key="9">
    <source>
        <dbReference type="EMBL" id="MCX2739799.1"/>
    </source>
</evidence>
<evidence type="ECO:0000256" key="6">
    <source>
        <dbReference type="ARBA" id="ARBA00023002"/>
    </source>
</evidence>
<dbReference type="InterPro" id="IPR006076">
    <property type="entry name" value="FAD-dep_OxRdtase"/>
</dbReference>
<name>A0ABT3RD80_9BACT</name>
<protein>
    <submittedName>
        <fullName evidence="9">Glycerol-3-phosphate dehydrogenase/oxidase</fullName>
    </submittedName>
</protein>
<comment type="similarity">
    <text evidence="2">Belongs to the FAD-dependent glycerol-3-phosphate dehydrogenase family.</text>
</comment>
<keyword evidence="10" id="KW-1185">Reference proteome</keyword>
<dbReference type="PROSITE" id="PS00978">
    <property type="entry name" value="FAD_G3PDH_2"/>
    <property type="match status" value="1"/>
</dbReference>
<keyword evidence="3" id="KW-0285">Flavoprotein</keyword>
<dbReference type="Pfam" id="PF16901">
    <property type="entry name" value="DAO_C"/>
    <property type="match status" value="1"/>
</dbReference>
<evidence type="ECO:0000313" key="10">
    <source>
        <dbReference type="Proteomes" id="UP001207228"/>
    </source>
</evidence>
<sequence length="542" mass="59433">MKHTAPRFSRPVQKHALEQGEVEWDVIVVGGGATGLGVGIDAASRGYRTLLLEQADFAKGTSSRSTKLVHGGVRYLAQGNISLVYEALYERGLLLQNAPHLVSVQPFVIPSYSWWDKVFYGAGLKIYDWMAGRYRFQKTSLIGKSAVANLLPNVRKKGLKGGIVYYDGQFDDARLAVNMAQTCVEQGGVVLNYMKVSGLVKDQKGKISGVKAHDVETGQEYQLKAKVVVNATGVFVNDVLQMDTPRQQPLVRPSQGVHVVIKRSFLKGDNALMLPKTPDGRVLFAVPWHGHVLLGTTDTPLENPDLEPTALESEIDFILETAGQYLEDKPTREDVLSVFAGLRPLAAPTKNSGSTKEISRSHKLIVAPSGLVTITGGKWTTYRKMAEDTVDKAIAVAGLPLHPCNTANLQIHGAVNEKNNKLESLSIYGTDAGGIHELVASNSALGKKLHKNFSYIHAEVVWAVRHEMARTVEDVLARRLRVLFLDAKAAIDMAPQVSALMADELGTNEEWQQEQVKNFTELANHYLLEPYRHVATAAVDQD</sequence>
<proteinExistence type="inferred from homology"/>
<dbReference type="InterPro" id="IPR000447">
    <property type="entry name" value="G3P_DH_FAD-dep"/>
</dbReference>
<feature type="domain" description="FAD dependent oxidoreductase" evidence="7">
    <location>
        <begin position="25"/>
        <end position="382"/>
    </location>
</feature>
<dbReference type="InterPro" id="IPR036188">
    <property type="entry name" value="FAD/NAD-bd_sf"/>
</dbReference>
<dbReference type="Pfam" id="PF01266">
    <property type="entry name" value="DAO"/>
    <property type="match status" value="1"/>
</dbReference>
<feature type="domain" description="Alpha-glycerophosphate oxidase C-terminal" evidence="8">
    <location>
        <begin position="425"/>
        <end position="510"/>
    </location>
</feature>
<dbReference type="Proteomes" id="UP001207228">
    <property type="component" value="Unassembled WGS sequence"/>
</dbReference>
<evidence type="ECO:0000256" key="3">
    <source>
        <dbReference type="ARBA" id="ARBA00022630"/>
    </source>
</evidence>
<keyword evidence="5" id="KW-0274">FAD</keyword>
<evidence type="ECO:0000256" key="2">
    <source>
        <dbReference type="ARBA" id="ARBA00007330"/>
    </source>
</evidence>
<dbReference type="EMBL" id="JAPFQO010000004">
    <property type="protein sequence ID" value="MCX2739799.1"/>
    <property type="molecule type" value="Genomic_DNA"/>
</dbReference>
<evidence type="ECO:0000256" key="1">
    <source>
        <dbReference type="ARBA" id="ARBA00001974"/>
    </source>
</evidence>
<dbReference type="Gene3D" id="3.50.50.60">
    <property type="entry name" value="FAD/NAD(P)-binding domain"/>
    <property type="match status" value="1"/>
</dbReference>
<keyword evidence="4" id="KW-0319">Glycerol metabolism</keyword>
<reference evidence="9 10" key="1">
    <citation type="submission" date="2022-11" db="EMBL/GenBank/DDBJ databases">
        <title>The characterization of three novel Bacteroidetes species and genomic analysis of their roles in tidal elemental geochemical cycles.</title>
        <authorList>
            <person name="Ma K.-J."/>
        </authorList>
    </citation>
    <scope>NUCLEOTIDE SEQUENCE [LARGE SCALE GENOMIC DNA]</scope>
    <source>
        <strain evidence="9 10">M82</strain>
    </source>
</reference>
<evidence type="ECO:0000256" key="5">
    <source>
        <dbReference type="ARBA" id="ARBA00022827"/>
    </source>
</evidence>
<evidence type="ECO:0000259" key="8">
    <source>
        <dbReference type="Pfam" id="PF16901"/>
    </source>
</evidence>
<evidence type="ECO:0000256" key="4">
    <source>
        <dbReference type="ARBA" id="ARBA00022798"/>
    </source>
</evidence>
<dbReference type="InterPro" id="IPR038299">
    <property type="entry name" value="DAO_C_sf"/>
</dbReference>
<dbReference type="PANTHER" id="PTHR11985">
    <property type="entry name" value="GLYCEROL-3-PHOSPHATE DEHYDROGENASE"/>
    <property type="match status" value="1"/>
</dbReference>
<dbReference type="RefSeq" id="WP_266051866.1">
    <property type="nucleotide sequence ID" value="NZ_JAPFQO010000004.1"/>
</dbReference>
<dbReference type="Gene3D" id="1.10.8.870">
    <property type="entry name" value="Alpha-glycerophosphate oxidase, cap domain"/>
    <property type="match status" value="1"/>
</dbReference>
<dbReference type="Gene3D" id="3.30.9.10">
    <property type="entry name" value="D-Amino Acid Oxidase, subunit A, domain 2"/>
    <property type="match status" value="1"/>
</dbReference>
<keyword evidence="6" id="KW-0560">Oxidoreductase</keyword>
<dbReference type="PRINTS" id="PR01001">
    <property type="entry name" value="FADG3PDH"/>
</dbReference>
<evidence type="ECO:0000259" key="7">
    <source>
        <dbReference type="Pfam" id="PF01266"/>
    </source>
</evidence>
<dbReference type="PANTHER" id="PTHR11985:SF35">
    <property type="entry name" value="ANAEROBIC GLYCEROL-3-PHOSPHATE DEHYDROGENASE SUBUNIT A"/>
    <property type="match status" value="1"/>
</dbReference>
<gene>
    <name evidence="9" type="ORF">OO017_07570</name>
</gene>
<comment type="cofactor">
    <cofactor evidence="1">
        <name>FAD</name>
        <dbReference type="ChEBI" id="CHEBI:57692"/>
    </cofactor>
</comment>